<keyword evidence="2 4" id="KW-0813">Transport</keyword>
<feature type="signal peptide" evidence="5">
    <location>
        <begin position="1"/>
        <end position="23"/>
    </location>
</feature>
<dbReference type="InterPro" id="IPR036312">
    <property type="entry name" value="Bifun_inhib/LTP/seed_sf"/>
</dbReference>
<dbReference type="Pfam" id="PF00234">
    <property type="entry name" value="Tryp_alpha_amyl"/>
    <property type="match status" value="1"/>
</dbReference>
<feature type="chain" id="PRO_5010360268" description="Non-specific lipid-transfer protein" evidence="5">
    <location>
        <begin position="24"/>
        <end position="113"/>
    </location>
</feature>
<dbReference type="OrthoDB" id="649864at2759"/>
<evidence type="ECO:0000259" key="6">
    <source>
        <dbReference type="SMART" id="SM00499"/>
    </source>
</evidence>
<dbReference type="CDD" id="cd01960">
    <property type="entry name" value="nsLTP1"/>
    <property type="match status" value="1"/>
</dbReference>
<gene>
    <name evidence="7" type="primary">LOC107774662</name>
</gene>
<feature type="domain" description="Bifunctional inhibitor/plant lipid transfer protein/seed storage helical" evidence="6">
    <location>
        <begin position="26"/>
        <end position="109"/>
    </location>
</feature>
<dbReference type="OMA" id="DLEDCCH"/>
<dbReference type="KEGG" id="nta:107774662"/>
<dbReference type="AlphaFoldDB" id="A0A1S3YC19"/>
<dbReference type="Gene3D" id="1.10.110.10">
    <property type="entry name" value="Plant lipid-transfer and hydrophobic proteins"/>
    <property type="match status" value="1"/>
</dbReference>
<keyword evidence="3 4" id="KW-0446">Lipid-binding</keyword>
<evidence type="ECO:0000256" key="1">
    <source>
        <dbReference type="ARBA" id="ARBA00009748"/>
    </source>
</evidence>
<dbReference type="PRINTS" id="PR00382">
    <property type="entry name" value="LIPIDTRNSFER"/>
</dbReference>
<evidence type="ECO:0000313" key="7">
    <source>
        <dbReference type="RefSeq" id="XP_016449760.1"/>
    </source>
</evidence>
<evidence type="ECO:0000256" key="4">
    <source>
        <dbReference type="RuleBase" id="RU000628"/>
    </source>
</evidence>
<protein>
    <recommendedName>
        <fullName evidence="4">Non-specific lipid-transfer protein</fullName>
    </recommendedName>
</protein>
<dbReference type="PANTHER" id="PTHR33076">
    <property type="entry name" value="NON-SPECIFIC LIPID-TRANSFER PROTEIN 2-RELATED"/>
    <property type="match status" value="1"/>
</dbReference>
<dbReference type="InterPro" id="IPR016140">
    <property type="entry name" value="Bifunc_inhib/LTP/seed_store"/>
</dbReference>
<organism evidence="7">
    <name type="scientific">Nicotiana tabacum</name>
    <name type="common">Common tobacco</name>
    <dbReference type="NCBI Taxonomy" id="4097"/>
    <lineage>
        <taxon>Eukaryota</taxon>
        <taxon>Viridiplantae</taxon>
        <taxon>Streptophyta</taxon>
        <taxon>Embryophyta</taxon>
        <taxon>Tracheophyta</taxon>
        <taxon>Spermatophyta</taxon>
        <taxon>Magnoliopsida</taxon>
        <taxon>eudicotyledons</taxon>
        <taxon>Gunneridae</taxon>
        <taxon>Pentapetalae</taxon>
        <taxon>asterids</taxon>
        <taxon>lamiids</taxon>
        <taxon>Solanales</taxon>
        <taxon>Solanaceae</taxon>
        <taxon>Nicotianoideae</taxon>
        <taxon>Nicotianeae</taxon>
        <taxon>Nicotiana</taxon>
    </lineage>
</organism>
<dbReference type="SMR" id="A0A1S3YC19"/>
<dbReference type="RefSeq" id="XP_016449760.1">
    <property type="nucleotide sequence ID" value="XM_016594274.1"/>
</dbReference>
<keyword evidence="5" id="KW-0732">Signal</keyword>
<comment type="similarity">
    <text evidence="1 4">Belongs to the plant LTP family.</text>
</comment>
<proteinExistence type="inferred from homology"/>
<dbReference type="InterPro" id="IPR000528">
    <property type="entry name" value="Plant_nsLTP"/>
</dbReference>
<dbReference type="SUPFAM" id="SSF47699">
    <property type="entry name" value="Bifunctional inhibitor/lipid-transfer protein/seed storage 2S albumin"/>
    <property type="match status" value="1"/>
</dbReference>
<comment type="function">
    <text evidence="4">Plant non-specific lipid-transfer proteins transfer phospholipids as well as galactolipids across membranes. May play a role in wax or cutin deposition in the cell walls of expanding epidermal cells and certain secretory tissues.</text>
</comment>
<evidence type="ECO:0000256" key="3">
    <source>
        <dbReference type="ARBA" id="ARBA00023121"/>
    </source>
</evidence>
<dbReference type="GO" id="GO:0008289">
    <property type="term" value="F:lipid binding"/>
    <property type="evidence" value="ECO:0007669"/>
    <property type="project" value="UniProtKB-KW"/>
</dbReference>
<sequence length="113" mass="12182">MNGKIACLVLFWMAVATPRHAEALTCYQVTYNLMGCLSYLTNTGDLGSCCAGVKALHSAANTQRHRQTACTCMQFAGRAIPGIDWDKANDLPGICEVEVHAEINPSTDCSTIE</sequence>
<evidence type="ECO:0000256" key="2">
    <source>
        <dbReference type="ARBA" id="ARBA00022448"/>
    </source>
</evidence>
<dbReference type="SMART" id="SM00499">
    <property type="entry name" value="AAI"/>
    <property type="match status" value="1"/>
</dbReference>
<dbReference type="GO" id="GO:0006869">
    <property type="term" value="P:lipid transport"/>
    <property type="evidence" value="ECO:0007669"/>
    <property type="project" value="InterPro"/>
</dbReference>
<accession>A0A1S3YC19</accession>
<dbReference type="STRING" id="4097.A0A1S3YC19"/>
<reference evidence="7" key="1">
    <citation type="submission" date="2025-08" db="UniProtKB">
        <authorList>
            <consortium name="RefSeq"/>
        </authorList>
    </citation>
    <scope>IDENTIFICATION</scope>
</reference>
<dbReference type="PaxDb" id="4097-A0A1S3YC19"/>
<evidence type="ECO:0000256" key="5">
    <source>
        <dbReference type="SAM" id="SignalP"/>
    </source>
</evidence>
<name>A0A1S3YC19_TOBAC</name>